<dbReference type="Gene3D" id="1.10.150.130">
    <property type="match status" value="1"/>
</dbReference>
<reference evidence="6 7" key="1">
    <citation type="submission" date="2019-11" db="EMBL/GenBank/DDBJ databases">
        <authorList>
            <person name="Zhang J."/>
            <person name="Sun C."/>
        </authorList>
    </citation>
    <scope>NUCLEOTIDE SEQUENCE [LARGE SCALE GENOMIC DNA]</scope>
    <source>
        <strain evidence="7">sp2</strain>
    </source>
</reference>
<gene>
    <name evidence="6" type="ORF">GM160_05540</name>
</gene>
<dbReference type="CDD" id="cd00801">
    <property type="entry name" value="INT_P4_C"/>
    <property type="match status" value="1"/>
</dbReference>
<dbReference type="AlphaFoldDB" id="A0A6I6D4W4"/>
<organism evidence="6 7">
    <name type="scientific">Guyparkeria halophila</name>
    <dbReference type="NCBI Taxonomy" id="47960"/>
    <lineage>
        <taxon>Bacteria</taxon>
        <taxon>Pseudomonadati</taxon>
        <taxon>Pseudomonadota</taxon>
        <taxon>Gammaproteobacteria</taxon>
        <taxon>Chromatiales</taxon>
        <taxon>Thioalkalibacteraceae</taxon>
        <taxon>Guyparkeria</taxon>
    </lineage>
</organism>
<dbReference type="InterPro" id="IPR053876">
    <property type="entry name" value="Phage_int_M"/>
</dbReference>
<dbReference type="InterPro" id="IPR038488">
    <property type="entry name" value="Integrase_DNA-bd_sf"/>
</dbReference>
<evidence type="ECO:0000259" key="5">
    <source>
        <dbReference type="PROSITE" id="PS51898"/>
    </source>
</evidence>
<evidence type="ECO:0000313" key="7">
    <source>
        <dbReference type="Proteomes" id="UP000427716"/>
    </source>
</evidence>
<feature type="domain" description="Tyr recombinase" evidence="5">
    <location>
        <begin position="215"/>
        <end position="402"/>
    </location>
</feature>
<dbReference type="EMBL" id="CP046415">
    <property type="protein sequence ID" value="QGT78401.1"/>
    <property type="molecule type" value="Genomic_DNA"/>
</dbReference>
<dbReference type="InterPro" id="IPR011010">
    <property type="entry name" value="DNA_brk_join_enz"/>
</dbReference>
<dbReference type="InterPro" id="IPR025166">
    <property type="entry name" value="Integrase_DNA_bind_dom"/>
</dbReference>
<evidence type="ECO:0000256" key="2">
    <source>
        <dbReference type="ARBA" id="ARBA00022908"/>
    </source>
</evidence>
<dbReference type="Gene3D" id="3.30.160.390">
    <property type="entry name" value="Integrase, DNA-binding domain"/>
    <property type="match status" value="1"/>
</dbReference>
<dbReference type="Proteomes" id="UP000427716">
    <property type="component" value="Chromosome"/>
</dbReference>
<dbReference type="Pfam" id="PF00589">
    <property type="entry name" value="Phage_integrase"/>
    <property type="match status" value="1"/>
</dbReference>
<dbReference type="GO" id="GO:0006310">
    <property type="term" value="P:DNA recombination"/>
    <property type="evidence" value="ECO:0007669"/>
    <property type="project" value="UniProtKB-KW"/>
</dbReference>
<dbReference type="PANTHER" id="PTHR30629:SF2">
    <property type="entry name" value="PROPHAGE INTEGRASE INTS-RELATED"/>
    <property type="match status" value="1"/>
</dbReference>
<evidence type="ECO:0000256" key="1">
    <source>
        <dbReference type="ARBA" id="ARBA00008857"/>
    </source>
</evidence>
<evidence type="ECO:0000256" key="4">
    <source>
        <dbReference type="ARBA" id="ARBA00023172"/>
    </source>
</evidence>
<dbReference type="Gene3D" id="1.10.443.10">
    <property type="entry name" value="Intergrase catalytic core"/>
    <property type="match status" value="1"/>
</dbReference>
<dbReference type="Pfam" id="PF22022">
    <property type="entry name" value="Phage_int_M"/>
    <property type="match status" value="1"/>
</dbReference>
<dbReference type="GO" id="GO:0015074">
    <property type="term" value="P:DNA integration"/>
    <property type="evidence" value="ECO:0007669"/>
    <property type="project" value="UniProtKB-KW"/>
</dbReference>
<protein>
    <submittedName>
        <fullName evidence="6">DUF4102 domain-containing protein</fullName>
    </submittedName>
</protein>
<dbReference type="PROSITE" id="PS51898">
    <property type="entry name" value="TYR_RECOMBINASE"/>
    <property type="match status" value="1"/>
</dbReference>
<comment type="similarity">
    <text evidence="1">Belongs to the 'phage' integrase family.</text>
</comment>
<dbReference type="RefSeq" id="WP_156573798.1">
    <property type="nucleotide sequence ID" value="NZ_CP046415.1"/>
</dbReference>
<name>A0A6I6D4W4_9GAMM</name>
<keyword evidence="3" id="KW-0238">DNA-binding</keyword>
<accession>A0A6I6D4W4</accession>
<dbReference type="SUPFAM" id="SSF56349">
    <property type="entry name" value="DNA breaking-rejoining enzymes"/>
    <property type="match status" value="1"/>
</dbReference>
<dbReference type="InterPro" id="IPR013762">
    <property type="entry name" value="Integrase-like_cat_sf"/>
</dbReference>
<evidence type="ECO:0000256" key="3">
    <source>
        <dbReference type="ARBA" id="ARBA00023125"/>
    </source>
</evidence>
<dbReference type="GO" id="GO:0003677">
    <property type="term" value="F:DNA binding"/>
    <property type="evidence" value="ECO:0007669"/>
    <property type="project" value="UniProtKB-KW"/>
</dbReference>
<dbReference type="KEGG" id="ghl:GM160_05540"/>
<sequence>MPKMAREMSAVEVRRLAKPGFHAVGGVPGLLLQVTDTGSKSWVLRTMVGNRRRGFGLGGFPEISLSVARDKARELREKIRQGIDPIAEKQAARAALIAAQSKAKTFEEIAADVIAKKQRESRNPKHAQQWANTLERYAFPTLGGLPVSEIQMGHVVETLKPIWESKTETATRVRQRIEAVMSLAIARGYRTDANPATWSLLKNELPAAAKIKKTKHYPALPWRQVSAFIAALQDQEGTAALALEFLILTASRSGEVRNAAWDEIDFDARVWVVPGHKMKGGREHCVPLCPRALKVLRSVQGRDADLVFPGSRGGPMSDGTLKAVIKRMHDKRVKAEQPGWIDPKYDRVATPHGFRSSFKDWAREMTGYADEVSELALAHVNTDATRAAYARGELLDKRRRLMKDWEVFCSSPIQEPGDNVVSIREVRA</sequence>
<dbReference type="InterPro" id="IPR050808">
    <property type="entry name" value="Phage_Integrase"/>
</dbReference>
<evidence type="ECO:0000313" key="6">
    <source>
        <dbReference type="EMBL" id="QGT78401.1"/>
    </source>
</evidence>
<keyword evidence="2" id="KW-0229">DNA integration</keyword>
<dbReference type="PANTHER" id="PTHR30629">
    <property type="entry name" value="PROPHAGE INTEGRASE"/>
    <property type="match status" value="1"/>
</dbReference>
<dbReference type="InterPro" id="IPR010998">
    <property type="entry name" value="Integrase_recombinase_N"/>
</dbReference>
<keyword evidence="4" id="KW-0233">DNA recombination</keyword>
<dbReference type="InterPro" id="IPR002104">
    <property type="entry name" value="Integrase_catalytic"/>
</dbReference>
<keyword evidence="7" id="KW-1185">Reference proteome</keyword>
<proteinExistence type="inferred from homology"/>
<dbReference type="Pfam" id="PF13356">
    <property type="entry name" value="Arm-DNA-bind_3"/>
    <property type="match status" value="1"/>
</dbReference>